<evidence type="ECO:0000256" key="5">
    <source>
        <dbReference type="ARBA" id="ARBA00022989"/>
    </source>
</evidence>
<evidence type="ECO:0000256" key="6">
    <source>
        <dbReference type="ARBA" id="ARBA00023136"/>
    </source>
</evidence>
<dbReference type="EMBL" id="BAAAFZ010000008">
    <property type="protein sequence ID" value="GAA0572247.1"/>
    <property type="molecule type" value="Genomic_DNA"/>
</dbReference>
<name>A0ABN1EQY0_9PROT</name>
<sequence>MDGDGGVMSATVEALWLALRVAGLPLMAMLAVGLVVSVLQAVTQVQEPTLAFLPKLVAMALVLLLSGPAIGGAMSAYAEALLGRIVSAGGMP</sequence>
<dbReference type="InterPro" id="IPR002191">
    <property type="entry name" value="Bac_export_3"/>
</dbReference>
<evidence type="ECO:0000256" key="7">
    <source>
        <dbReference type="SAM" id="Phobius"/>
    </source>
</evidence>
<feature type="transmembrane region" description="Helical" evidence="7">
    <location>
        <begin position="14"/>
        <end position="36"/>
    </location>
</feature>
<accession>A0ABN1EQY0</accession>
<feature type="transmembrane region" description="Helical" evidence="7">
    <location>
        <begin position="56"/>
        <end position="78"/>
    </location>
</feature>
<keyword evidence="9" id="KW-1185">Reference proteome</keyword>
<gene>
    <name evidence="8" type="primary">fliQ</name>
    <name evidence="8" type="ORF">GCM10009416_08600</name>
</gene>
<keyword evidence="8" id="KW-0969">Cilium</keyword>
<keyword evidence="3" id="KW-1003">Cell membrane</keyword>
<keyword evidence="8" id="KW-0966">Cell projection</keyword>
<comment type="caution">
    <text evidence="8">The sequence shown here is derived from an EMBL/GenBank/DDBJ whole genome shotgun (WGS) entry which is preliminary data.</text>
</comment>
<dbReference type="Proteomes" id="UP001501588">
    <property type="component" value="Unassembled WGS sequence"/>
</dbReference>
<comment type="subcellular location">
    <subcellularLocation>
        <location evidence="1">Cell membrane</location>
        <topology evidence="1">Multi-pass membrane protein</topology>
    </subcellularLocation>
</comment>
<evidence type="ECO:0000256" key="3">
    <source>
        <dbReference type="ARBA" id="ARBA00022475"/>
    </source>
</evidence>
<dbReference type="RefSeq" id="WP_343893923.1">
    <property type="nucleotide sequence ID" value="NZ_BAAAFZ010000008.1"/>
</dbReference>
<dbReference type="PANTHER" id="PTHR34040">
    <property type="entry name" value="FLAGELLAR BIOSYNTHETIC PROTEIN FLIQ"/>
    <property type="match status" value="1"/>
</dbReference>
<organism evidence="8 9">
    <name type="scientific">Craurococcus roseus</name>
    <dbReference type="NCBI Taxonomy" id="77585"/>
    <lineage>
        <taxon>Bacteria</taxon>
        <taxon>Pseudomonadati</taxon>
        <taxon>Pseudomonadota</taxon>
        <taxon>Alphaproteobacteria</taxon>
        <taxon>Acetobacterales</taxon>
        <taxon>Acetobacteraceae</taxon>
        <taxon>Craurococcus</taxon>
    </lineage>
</organism>
<keyword evidence="6 7" id="KW-0472">Membrane</keyword>
<dbReference type="PANTHER" id="PTHR34040:SF7">
    <property type="entry name" value="SURFACE PRESENTATION OF ANTIGENS PROTEIN SPAQ"/>
    <property type="match status" value="1"/>
</dbReference>
<keyword evidence="4 7" id="KW-0812">Transmembrane</keyword>
<dbReference type="Pfam" id="PF01313">
    <property type="entry name" value="Bac_export_3"/>
    <property type="match status" value="1"/>
</dbReference>
<keyword evidence="5 7" id="KW-1133">Transmembrane helix</keyword>
<proteinExistence type="inferred from homology"/>
<protein>
    <submittedName>
        <fullName evidence="8">Flagellar biosynthesis protein FliQ</fullName>
    </submittedName>
</protein>
<reference evidence="8 9" key="1">
    <citation type="journal article" date="2019" name="Int. J. Syst. Evol. Microbiol.">
        <title>The Global Catalogue of Microorganisms (GCM) 10K type strain sequencing project: providing services to taxonomists for standard genome sequencing and annotation.</title>
        <authorList>
            <consortium name="The Broad Institute Genomics Platform"/>
            <consortium name="The Broad Institute Genome Sequencing Center for Infectious Disease"/>
            <person name="Wu L."/>
            <person name="Ma J."/>
        </authorList>
    </citation>
    <scope>NUCLEOTIDE SEQUENCE [LARGE SCALE GENOMIC DNA]</scope>
    <source>
        <strain evidence="8 9">JCM 9933</strain>
    </source>
</reference>
<evidence type="ECO:0000256" key="1">
    <source>
        <dbReference type="ARBA" id="ARBA00004651"/>
    </source>
</evidence>
<evidence type="ECO:0000256" key="4">
    <source>
        <dbReference type="ARBA" id="ARBA00022692"/>
    </source>
</evidence>
<evidence type="ECO:0000313" key="8">
    <source>
        <dbReference type="EMBL" id="GAA0572247.1"/>
    </source>
</evidence>
<dbReference type="PIRSF" id="PIRSF004669">
    <property type="entry name" value="FliQ"/>
    <property type="match status" value="1"/>
</dbReference>
<evidence type="ECO:0000313" key="9">
    <source>
        <dbReference type="Proteomes" id="UP001501588"/>
    </source>
</evidence>
<dbReference type="PRINTS" id="PR00952">
    <property type="entry name" value="TYPE3IMQPROT"/>
</dbReference>
<evidence type="ECO:0000256" key="2">
    <source>
        <dbReference type="ARBA" id="ARBA00006156"/>
    </source>
</evidence>
<comment type="similarity">
    <text evidence="2">Belongs to the FliQ/MopD/SpaQ family.</text>
</comment>
<keyword evidence="8" id="KW-0282">Flagellum</keyword>